<reference evidence="1 2" key="1">
    <citation type="submission" date="2024-01" db="EMBL/GenBank/DDBJ databases">
        <authorList>
            <person name="Waweru B."/>
        </authorList>
    </citation>
    <scope>NUCLEOTIDE SEQUENCE [LARGE SCALE GENOMIC DNA]</scope>
</reference>
<keyword evidence="2" id="KW-1185">Reference proteome</keyword>
<proteinExistence type="predicted"/>
<protein>
    <submittedName>
        <fullName evidence="1">Uncharacterized protein</fullName>
    </submittedName>
</protein>
<dbReference type="EMBL" id="CAWUPB010001161">
    <property type="protein sequence ID" value="CAK7344451.1"/>
    <property type="molecule type" value="Genomic_DNA"/>
</dbReference>
<organism evidence="1 2">
    <name type="scientific">Dovyalis caffra</name>
    <dbReference type="NCBI Taxonomy" id="77055"/>
    <lineage>
        <taxon>Eukaryota</taxon>
        <taxon>Viridiplantae</taxon>
        <taxon>Streptophyta</taxon>
        <taxon>Embryophyta</taxon>
        <taxon>Tracheophyta</taxon>
        <taxon>Spermatophyta</taxon>
        <taxon>Magnoliopsida</taxon>
        <taxon>eudicotyledons</taxon>
        <taxon>Gunneridae</taxon>
        <taxon>Pentapetalae</taxon>
        <taxon>rosids</taxon>
        <taxon>fabids</taxon>
        <taxon>Malpighiales</taxon>
        <taxon>Salicaceae</taxon>
        <taxon>Flacourtieae</taxon>
        <taxon>Dovyalis</taxon>
    </lineage>
</organism>
<accession>A0AAV1S4T7</accession>
<sequence>MAWEWACLYRRVNGYDLVRYLGVQIDGAIACEQSMVSGKSPIGHLLHRSCSSSSAPINPRSLPKLLSSTRYSSLDLLYSKPLSPNAHPPLISSIKVVVVCFN</sequence>
<name>A0AAV1S4T7_9ROSI</name>
<gene>
    <name evidence="1" type="ORF">DCAF_LOCUS17798</name>
</gene>
<comment type="caution">
    <text evidence="1">The sequence shown here is derived from an EMBL/GenBank/DDBJ whole genome shotgun (WGS) entry which is preliminary data.</text>
</comment>
<evidence type="ECO:0000313" key="2">
    <source>
        <dbReference type="Proteomes" id="UP001314170"/>
    </source>
</evidence>
<dbReference type="Proteomes" id="UP001314170">
    <property type="component" value="Unassembled WGS sequence"/>
</dbReference>
<dbReference type="AlphaFoldDB" id="A0AAV1S4T7"/>
<evidence type="ECO:0000313" key="1">
    <source>
        <dbReference type="EMBL" id="CAK7344451.1"/>
    </source>
</evidence>